<dbReference type="InterPro" id="IPR050466">
    <property type="entry name" value="Carboxylest/Gibb_receptor"/>
</dbReference>
<dbReference type="SUPFAM" id="SSF53474">
    <property type="entry name" value="alpha/beta-Hydrolases"/>
    <property type="match status" value="1"/>
</dbReference>
<name>A0A068VL39_COFCA</name>
<dbReference type="InParanoid" id="A0A068VL39"/>
<comment type="similarity">
    <text evidence="1">Belongs to the 'GDXG' lipolytic enzyme family.</text>
</comment>
<feature type="domain" description="Alpha/beta hydrolase fold-3" evidence="3">
    <location>
        <begin position="85"/>
        <end position="292"/>
    </location>
</feature>
<dbReference type="Gramene" id="CDP21304">
    <property type="protein sequence ID" value="CDP21304"/>
    <property type="gene ID" value="GSCOC_T00002569001"/>
</dbReference>
<feature type="active site" evidence="2">
    <location>
        <position position="174"/>
    </location>
</feature>
<dbReference type="OMA" id="SWAVINW"/>
<evidence type="ECO:0000256" key="2">
    <source>
        <dbReference type="PROSITE-ProRule" id="PRU10038"/>
    </source>
</evidence>
<dbReference type="PhylomeDB" id="A0A068VL39"/>
<evidence type="ECO:0000313" key="5">
    <source>
        <dbReference type="Proteomes" id="UP000295252"/>
    </source>
</evidence>
<dbReference type="PANTHER" id="PTHR23024">
    <property type="entry name" value="ARYLACETAMIDE DEACETYLASE"/>
    <property type="match status" value="1"/>
</dbReference>
<dbReference type="PROSITE" id="PS01174">
    <property type="entry name" value="LIPASE_GDXG_SER"/>
    <property type="match status" value="1"/>
</dbReference>
<keyword evidence="5" id="KW-1185">Reference proteome</keyword>
<protein>
    <submittedName>
        <fullName evidence="4">DH200=94 genomic scaffold, scaffold_3247</fullName>
    </submittedName>
</protein>
<organism evidence="4 5">
    <name type="scientific">Coffea canephora</name>
    <name type="common">Robusta coffee</name>
    <dbReference type="NCBI Taxonomy" id="49390"/>
    <lineage>
        <taxon>Eukaryota</taxon>
        <taxon>Viridiplantae</taxon>
        <taxon>Streptophyta</taxon>
        <taxon>Embryophyta</taxon>
        <taxon>Tracheophyta</taxon>
        <taxon>Spermatophyta</taxon>
        <taxon>Magnoliopsida</taxon>
        <taxon>eudicotyledons</taxon>
        <taxon>Gunneridae</taxon>
        <taxon>Pentapetalae</taxon>
        <taxon>asterids</taxon>
        <taxon>lamiids</taxon>
        <taxon>Gentianales</taxon>
        <taxon>Rubiaceae</taxon>
        <taxon>Ixoroideae</taxon>
        <taxon>Gardenieae complex</taxon>
        <taxon>Bertiereae - Coffeeae clade</taxon>
        <taxon>Coffeeae</taxon>
        <taxon>Coffea</taxon>
    </lineage>
</organism>
<dbReference type="PANTHER" id="PTHR23024:SF479">
    <property type="entry name" value="CARBOXYLESTERASE 2-RELATED"/>
    <property type="match status" value="1"/>
</dbReference>
<dbReference type="Proteomes" id="UP000295252">
    <property type="component" value="Unassembled WGS sequence"/>
</dbReference>
<dbReference type="EMBL" id="HG742331">
    <property type="protein sequence ID" value="CDP21304.1"/>
    <property type="molecule type" value="Genomic_DNA"/>
</dbReference>
<proteinExistence type="inferred from homology"/>
<gene>
    <name evidence="4" type="ORF">GSCOC_T00002569001</name>
</gene>
<dbReference type="InterPro" id="IPR029058">
    <property type="entry name" value="AB_hydrolase_fold"/>
</dbReference>
<sequence>MDLSIQIPDAPDVLHSFLPLFRVFKDGRVERFSQTPFTPPSDSEDPNAVTGGVRSKDIVISPENKVGARLFLPKTIKPDEKRPLLIYIHGGAFAIESAFSIQYHNYVSSLVAEANIIAVSVEYRLAPEHPVPACYDDSWAVINWVTAHAKDRQGPDLWINNHADFTKVFFSGDSAGGNIAHNMAVRAGQDGLGDGVKLEGVILMHPFFGDGKPNKLWELICSDFKGWEDPRLNPMAHPGSLSSLVCGKILICISEKDIIRESGQLYYEALKKNGWKGELDLVDIEEEGHVFHLLNPDCHRAGVLMRRVVSFLRG</sequence>
<dbReference type="InterPro" id="IPR033140">
    <property type="entry name" value="Lipase_GDXG_put_SER_AS"/>
</dbReference>
<evidence type="ECO:0000313" key="4">
    <source>
        <dbReference type="EMBL" id="CDP21304.1"/>
    </source>
</evidence>
<dbReference type="AlphaFoldDB" id="A0A068VL39"/>
<evidence type="ECO:0000259" key="3">
    <source>
        <dbReference type="Pfam" id="PF07859"/>
    </source>
</evidence>
<dbReference type="OrthoDB" id="408631at2759"/>
<dbReference type="Gene3D" id="3.40.50.1820">
    <property type="entry name" value="alpha/beta hydrolase"/>
    <property type="match status" value="1"/>
</dbReference>
<dbReference type="GO" id="GO:0016787">
    <property type="term" value="F:hydrolase activity"/>
    <property type="evidence" value="ECO:0007669"/>
    <property type="project" value="InterPro"/>
</dbReference>
<reference evidence="5" key="1">
    <citation type="journal article" date="2014" name="Science">
        <title>The coffee genome provides insight into the convergent evolution of caffeine biosynthesis.</title>
        <authorList>
            <person name="Denoeud F."/>
            <person name="Carretero-Paulet L."/>
            <person name="Dereeper A."/>
            <person name="Droc G."/>
            <person name="Guyot R."/>
            <person name="Pietrella M."/>
            <person name="Zheng C."/>
            <person name="Alberti A."/>
            <person name="Anthony F."/>
            <person name="Aprea G."/>
            <person name="Aury J.M."/>
            <person name="Bento P."/>
            <person name="Bernard M."/>
            <person name="Bocs S."/>
            <person name="Campa C."/>
            <person name="Cenci A."/>
            <person name="Combes M.C."/>
            <person name="Crouzillat D."/>
            <person name="Da Silva C."/>
            <person name="Daddiego L."/>
            <person name="De Bellis F."/>
            <person name="Dussert S."/>
            <person name="Garsmeur O."/>
            <person name="Gayraud T."/>
            <person name="Guignon V."/>
            <person name="Jahn K."/>
            <person name="Jamilloux V."/>
            <person name="Joet T."/>
            <person name="Labadie K."/>
            <person name="Lan T."/>
            <person name="Leclercq J."/>
            <person name="Lepelley M."/>
            <person name="Leroy T."/>
            <person name="Li L.T."/>
            <person name="Librado P."/>
            <person name="Lopez L."/>
            <person name="Munoz A."/>
            <person name="Noel B."/>
            <person name="Pallavicini A."/>
            <person name="Perrotta G."/>
            <person name="Poncet V."/>
            <person name="Pot D."/>
            <person name="Priyono X."/>
            <person name="Rigoreau M."/>
            <person name="Rouard M."/>
            <person name="Rozas J."/>
            <person name="Tranchant-Dubreuil C."/>
            <person name="VanBuren R."/>
            <person name="Zhang Q."/>
            <person name="Andrade A.C."/>
            <person name="Argout X."/>
            <person name="Bertrand B."/>
            <person name="de Kochko A."/>
            <person name="Graziosi G."/>
            <person name="Henry R.J."/>
            <person name="Jayarama X."/>
            <person name="Ming R."/>
            <person name="Nagai C."/>
            <person name="Rounsley S."/>
            <person name="Sankoff D."/>
            <person name="Giuliano G."/>
            <person name="Albert V.A."/>
            <person name="Wincker P."/>
            <person name="Lashermes P."/>
        </authorList>
    </citation>
    <scope>NUCLEOTIDE SEQUENCE [LARGE SCALE GENOMIC DNA]</scope>
    <source>
        <strain evidence="5">cv. DH200-94</strain>
    </source>
</reference>
<evidence type="ECO:0000256" key="1">
    <source>
        <dbReference type="ARBA" id="ARBA00010515"/>
    </source>
</evidence>
<dbReference type="Pfam" id="PF07859">
    <property type="entry name" value="Abhydrolase_3"/>
    <property type="match status" value="1"/>
</dbReference>
<accession>A0A068VL39</accession>
<dbReference type="InterPro" id="IPR013094">
    <property type="entry name" value="AB_hydrolase_3"/>
</dbReference>
<dbReference type="STRING" id="49390.A0A068VL39"/>